<organism evidence="3 4">
    <name type="scientific">Ahniella affigens</name>
    <dbReference type="NCBI Taxonomy" id="2021234"/>
    <lineage>
        <taxon>Bacteria</taxon>
        <taxon>Pseudomonadati</taxon>
        <taxon>Pseudomonadota</taxon>
        <taxon>Gammaproteobacteria</taxon>
        <taxon>Lysobacterales</taxon>
        <taxon>Rhodanobacteraceae</taxon>
        <taxon>Ahniella</taxon>
    </lineage>
</organism>
<feature type="domain" description="Cupin type-2" evidence="2">
    <location>
        <begin position="47"/>
        <end position="120"/>
    </location>
</feature>
<dbReference type="CDD" id="cd02224">
    <property type="entry name" value="cupin_SPO2919-like"/>
    <property type="match status" value="1"/>
</dbReference>
<dbReference type="Pfam" id="PF07883">
    <property type="entry name" value="Cupin_2"/>
    <property type="match status" value="1"/>
</dbReference>
<dbReference type="InterPro" id="IPR011051">
    <property type="entry name" value="RmlC_Cupin_sf"/>
</dbReference>
<dbReference type="GO" id="GO:0046872">
    <property type="term" value="F:metal ion binding"/>
    <property type="evidence" value="ECO:0007669"/>
    <property type="project" value="UniProtKB-KW"/>
</dbReference>
<dbReference type="InterPro" id="IPR013096">
    <property type="entry name" value="Cupin_2"/>
</dbReference>
<dbReference type="PANTHER" id="PTHR35848">
    <property type="entry name" value="OXALATE-BINDING PROTEIN"/>
    <property type="match status" value="1"/>
</dbReference>
<dbReference type="EMBL" id="CP027860">
    <property type="protein sequence ID" value="AVP96211.1"/>
    <property type="molecule type" value="Genomic_DNA"/>
</dbReference>
<sequence>MSKPVINLDALKLSPIAVPGAAPERYVGSSIAPISFHLGAQKLGYNLTEVPPGKAAFPMHNHFANEEMFFILSGQGELRVGPDRFPLRAHDVIACPPGGTETAHQIVNTSETEPLRYLAVSTAITPELVQYPESGKTGASFFTGRDENGRPKGIRMINREGNNLDYWEGE</sequence>
<dbReference type="KEGG" id="xba:C7S18_02940"/>
<keyword evidence="1" id="KW-0479">Metal-binding</keyword>
<dbReference type="Proteomes" id="UP000241074">
    <property type="component" value="Chromosome"/>
</dbReference>
<dbReference type="InterPro" id="IPR014710">
    <property type="entry name" value="RmlC-like_jellyroll"/>
</dbReference>
<dbReference type="PANTHER" id="PTHR35848:SF6">
    <property type="entry name" value="CUPIN TYPE-2 DOMAIN-CONTAINING PROTEIN"/>
    <property type="match status" value="1"/>
</dbReference>
<evidence type="ECO:0000313" key="3">
    <source>
        <dbReference type="EMBL" id="AVP96211.1"/>
    </source>
</evidence>
<name>A0A2P1PMZ9_9GAMM</name>
<protein>
    <submittedName>
        <fullName evidence="3">Cupin</fullName>
    </submittedName>
</protein>
<proteinExistence type="predicted"/>
<dbReference type="RefSeq" id="WP_106890140.1">
    <property type="nucleotide sequence ID" value="NZ_CP027860.1"/>
</dbReference>
<evidence type="ECO:0000259" key="2">
    <source>
        <dbReference type="Pfam" id="PF07883"/>
    </source>
</evidence>
<accession>A0A2P1PMZ9</accession>
<dbReference type="Gene3D" id="2.60.120.10">
    <property type="entry name" value="Jelly Rolls"/>
    <property type="match status" value="1"/>
</dbReference>
<reference evidence="3 4" key="2">
    <citation type="submission" date="2018-03" db="EMBL/GenBank/DDBJ databases">
        <authorList>
            <person name="Keele B.F."/>
        </authorList>
    </citation>
    <scope>NUCLEOTIDE SEQUENCE [LARGE SCALE GENOMIC DNA]</scope>
    <source>
        <strain evidence="3 4">D13</strain>
    </source>
</reference>
<evidence type="ECO:0000256" key="1">
    <source>
        <dbReference type="ARBA" id="ARBA00022723"/>
    </source>
</evidence>
<keyword evidence="4" id="KW-1185">Reference proteome</keyword>
<dbReference type="OrthoDB" id="116921at2"/>
<dbReference type="InterPro" id="IPR051610">
    <property type="entry name" value="GPI/OXD"/>
</dbReference>
<dbReference type="AlphaFoldDB" id="A0A2P1PMZ9"/>
<reference evidence="3 4" key="1">
    <citation type="submission" date="2018-03" db="EMBL/GenBank/DDBJ databases">
        <title>Ahniella affigens gen. nov., sp. nov., a gammaproteobacterium isolated from sandy soil near a stream.</title>
        <authorList>
            <person name="Ko Y."/>
            <person name="Kim J.-H."/>
        </authorList>
    </citation>
    <scope>NUCLEOTIDE SEQUENCE [LARGE SCALE GENOMIC DNA]</scope>
    <source>
        <strain evidence="3 4">D13</strain>
    </source>
</reference>
<dbReference type="SUPFAM" id="SSF51182">
    <property type="entry name" value="RmlC-like cupins"/>
    <property type="match status" value="1"/>
</dbReference>
<evidence type="ECO:0000313" key="4">
    <source>
        <dbReference type="Proteomes" id="UP000241074"/>
    </source>
</evidence>
<gene>
    <name evidence="3" type="ORF">C7S18_02940</name>
</gene>